<evidence type="ECO:0000259" key="1">
    <source>
        <dbReference type="Pfam" id="PF03358"/>
    </source>
</evidence>
<dbReference type="AlphaFoldDB" id="A0A3N1D4U0"/>
<dbReference type="Gene3D" id="3.40.50.360">
    <property type="match status" value="1"/>
</dbReference>
<dbReference type="InterPro" id="IPR005025">
    <property type="entry name" value="FMN_Rdtase-like_dom"/>
</dbReference>
<gene>
    <name evidence="2" type="ORF">EDD29_6181</name>
</gene>
<dbReference type="PANTHER" id="PTHR30543:SF21">
    <property type="entry name" value="NAD(P)H-DEPENDENT FMN REDUCTASE LOT6"/>
    <property type="match status" value="1"/>
</dbReference>
<proteinExistence type="predicted"/>
<dbReference type="GO" id="GO:0010181">
    <property type="term" value="F:FMN binding"/>
    <property type="evidence" value="ECO:0007669"/>
    <property type="project" value="TreeGrafter"/>
</dbReference>
<protein>
    <submittedName>
        <fullName evidence="2">NAD(P)H-dependent FMN reductase</fullName>
    </submittedName>
</protein>
<accession>A0A3N1D4U0</accession>
<reference evidence="2 3" key="1">
    <citation type="submission" date="2018-11" db="EMBL/GenBank/DDBJ databases">
        <title>Sequencing the genomes of 1000 actinobacteria strains.</title>
        <authorList>
            <person name="Klenk H.-P."/>
        </authorList>
    </citation>
    <scope>NUCLEOTIDE SEQUENCE [LARGE SCALE GENOMIC DNA]</scope>
    <source>
        <strain evidence="2 3">DSM 44254</strain>
    </source>
</reference>
<keyword evidence="3" id="KW-1185">Reference proteome</keyword>
<dbReference type="GO" id="GO:0016491">
    <property type="term" value="F:oxidoreductase activity"/>
    <property type="evidence" value="ECO:0007669"/>
    <property type="project" value="InterPro"/>
</dbReference>
<dbReference type="GO" id="GO:0005829">
    <property type="term" value="C:cytosol"/>
    <property type="evidence" value="ECO:0007669"/>
    <property type="project" value="TreeGrafter"/>
</dbReference>
<dbReference type="PANTHER" id="PTHR30543">
    <property type="entry name" value="CHROMATE REDUCTASE"/>
    <property type="match status" value="1"/>
</dbReference>
<dbReference type="InterPro" id="IPR029039">
    <property type="entry name" value="Flavoprotein-like_sf"/>
</dbReference>
<sequence>MPETTGPGADAVLRTVVIVGSARGGRSGPSVAAWFTEHVGARTDLALDVIDVADLDLPAAMPGWDGLPEHPEETRGALAAVRARLAAAEAFVVVTPEYNHSFPAALKNLIDRFHGEWQAKPVGFVSYGGLSGGLRAVEQLRLVFAELHAVTVRDSVSLHGPWSGLGPDGLPKDAQICEGAAKGMADQLVWWGRALRTARAERPYGG</sequence>
<feature type="domain" description="NADPH-dependent FMN reductase-like" evidence="1">
    <location>
        <begin position="14"/>
        <end position="159"/>
    </location>
</feature>
<dbReference type="Proteomes" id="UP000272400">
    <property type="component" value="Unassembled WGS sequence"/>
</dbReference>
<name>A0A3N1D4U0_9ACTN</name>
<dbReference type="RefSeq" id="WP_123667743.1">
    <property type="nucleotide sequence ID" value="NZ_RJKE01000001.1"/>
</dbReference>
<dbReference type="InterPro" id="IPR050712">
    <property type="entry name" value="NAD(P)H-dep_reductase"/>
</dbReference>
<dbReference type="EMBL" id="RJKE01000001">
    <property type="protein sequence ID" value="ROO88510.1"/>
    <property type="molecule type" value="Genomic_DNA"/>
</dbReference>
<comment type="caution">
    <text evidence="2">The sequence shown here is derived from an EMBL/GenBank/DDBJ whole genome shotgun (WGS) entry which is preliminary data.</text>
</comment>
<organism evidence="2 3">
    <name type="scientific">Actinocorallia herbida</name>
    <dbReference type="NCBI Taxonomy" id="58109"/>
    <lineage>
        <taxon>Bacteria</taxon>
        <taxon>Bacillati</taxon>
        <taxon>Actinomycetota</taxon>
        <taxon>Actinomycetes</taxon>
        <taxon>Streptosporangiales</taxon>
        <taxon>Thermomonosporaceae</taxon>
        <taxon>Actinocorallia</taxon>
    </lineage>
</organism>
<evidence type="ECO:0000313" key="3">
    <source>
        <dbReference type="Proteomes" id="UP000272400"/>
    </source>
</evidence>
<dbReference type="Pfam" id="PF03358">
    <property type="entry name" value="FMN_red"/>
    <property type="match status" value="1"/>
</dbReference>
<dbReference type="SUPFAM" id="SSF52218">
    <property type="entry name" value="Flavoproteins"/>
    <property type="match status" value="1"/>
</dbReference>
<evidence type="ECO:0000313" key="2">
    <source>
        <dbReference type="EMBL" id="ROO88510.1"/>
    </source>
</evidence>
<dbReference type="OrthoDB" id="9812295at2"/>